<evidence type="ECO:0000256" key="1">
    <source>
        <dbReference type="ARBA" id="ARBA00002663"/>
    </source>
</evidence>
<reference evidence="9 10" key="1">
    <citation type="submission" date="2017-08" db="EMBL/GenBank/DDBJ databases">
        <title>Comparative genomics of non-oral Prevotella species.</title>
        <authorList>
            <person name="Accetto T."/>
            <person name="Nograsek B."/>
            <person name="Avgustin G."/>
        </authorList>
    </citation>
    <scope>NUCLEOTIDE SEQUENCE [LARGE SCALE GENOMIC DNA]</scope>
    <source>
        <strain evidence="9 10">TC1-1</strain>
    </source>
</reference>
<keyword evidence="2 7" id="KW-0819">tRNA processing</keyword>
<accession>A0AA37I2B1</accession>
<evidence type="ECO:0000256" key="3">
    <source>
        <dbReference type="ARBA" id="ARBA00022722"/>
    </source>
</evidence>
<comment type="caution">
    <text evidence="8">The sequence shown here is derived from an EMBL/GenBank/DDBJ whole genome shotgun (WGS) entry which is preliminary data.</text>
</comment>
<comment type="similarity">
    <text evidence="7">Belongs to the RnpA family.</text>
</comment>
<proteinExistence type="inferred from homology"/>
<dbReference type="AlphaFoldDB" id="A0AA37I2B1"/>
<evidence type="ECO:0000313" key="9">
    <source>
        <dbReference type="EMBL" id="OYP55774.1"/>
    </source>
</evidence>
<dbReference type="InterPro" id="IPR014721">
    <property type="entry name" value="Ribsml_uS5_D2-typ_fold_subgr"/>
</dbReference>
<dbReference type="InterPro" id="IPR000100">
    <property type="entry name" value="RNase_P"/>
</dbReference>
<keyword evidence="3 7" id="KW-0540">Nuclease</keyword>
<dbReference type="HAMAP" id="MF_00227">
    <property type="entry name" value="RNase_P"/>
    <property type="match status" value="1"/>
</dbReference>
<evidence type="ECO:0000256" key="4">
    <source>
        <dbReference type="ARBA" id="ARBA00022759"/>
    </source>
</evidence>
<dbReference type="EC" id="3.1.26.5" evidence="7"/>
<evidence type="ECO:0000256" key="5">
    <source>
        <dbReference type="ARBA" id="ARBA00022801"/>
    </source>
</evidence>
<protein>
    <recommendedName>
        <fullName evidence="7">Ribonuclease P protein component</fullName>
        <shortName evidence="7">RNase P protein</shortName>
        <shortName evidence="7">RNaseP protein</shortName>
        <ecNumber evidence="7">3.1.26.5</ecNumber>
    </recommendedName>
    <alternativeName>
        <fullName evidence="7">Protein C5</fullName>
    </alternativeName>
</protein>
<keyword evidence="6 7" id="KW-0694">RNA-binding</keyword>
<dbReference type="Proteomes" id="UP000887043">
    <property type="component" value="Unassembled WGS sequence"/>
</dbReference>
<gene>
    <name evidence="7" type="primary">rnpA</name>
    <name evidence="9" type="ORF">CIK91_05380</name>
    <name evidence="8" type="ORF">PRRU23_14710</name>
</gene>
<dbReference type="EMBL" id="BPTR01000001">
    <property type="protein sequence ID" value="GJG27771.1"/>
    <property type="molecule type" value="Genomic_DNA"/>
</dbReference>
<dbReference type="Proteomes" id="UP000216189">
    <property type="component" value="Unassembled WGS sequence"/>
</dbReference>
<evidence type="ECO:0000256" key="2">
    <source>
        <dbReference type="ARBA" id="ARBA00022694"/>
    </source>
</evidence>
<name>A0AA37I2B1_SEGBR</name>
<evidence type="ECO:0000256" key="6">
    <source>
        <dbReference type="ARBA" id="ARBA00022884"/>
    </source>
</evidence>
<evidence type="ECO:0000313" key="8">
    <source>
        <dbReference type="EMBL" id="GJG27771.1"/>
    </source>
</evidence>
<dbReference type="GO" id="GO:0001682">
    <property type="term" value="P:tRNA 5'-leader removal"/>
    <property type="evidence" value="ECO:0007669"/>
    <property type="project" value="UniProtKB-UniRule"/>
</dbReference>
<dbReference type="SUPFAM" id="SSF54211">
    <property type="entry name" value="Ribosomal protein S5 domain 2-like"/>
    <property type="match status" value="1"/>
</dbReference>
<evidence type="ECO:0000313" key="10">
    <source>
        <dbReference type="Proteomes" id="UP000216189"/>
    </source>
</evidence>
<dbReference type="EMBL" id="NPJF01000026">
    <property type="protein sequence ID" value="OYP55774.1"/>
    <property type="molecule type" value="Genomic_DNA"/>
</dbReference>
<dbReference type="Gene3D" id="3.30.230.10">
    <property type="match status" value="1"/>
</dbReference>
<comment type="function">
    <text evidence="1 7">RNaseP catalyzes the removal of the 5'-leader sequence from pre-tRNA to produce the mature 5'-terminus. It can also cleave other RNA substrates such as 4.5S RNA. The protein component plays an auxiliary but essential role in vivo by binding to the 5'-leader sequence and broadening the substrate specificity of the ribozyme.</text>
</comment>
<evidence type="ECO:0000256" key="7">
    <source>
        <dbReference type="HAMAP-Rule" id="MF_00227"/>
    </source>
</evidence>
<organism evidence="8 11">
    <name type="scientific">Segatella bryantii</name>
    <name type="common">Prevotella bryantii</name>
    <dbReference type="NCBI Taxonomy" id="77095"/>
    <lineage>
        <taxon>Bacteria</taxon>
        <taxon>Pseudomonadati</taxon>
        <taxon>Bacteroidota</taxon>
        <taxon>Bacteroidia</taxon>
        <taxon>Bacteroidales</taxon>
        <taxon>Prevotellaceae</taxon>
        <taxon>Segatella</taxon>
    </lineage>
</organism>
<dbReference type="InterPro" id="IPR020568">
    <property type="entry name" value="Ribosomal_Su5_D2-typ_SF"/>
</dbReference>
<dbReference type="RefSeq" id="WP_027453265.1">
    <property type="nucleotide sequence ID" value="NZ_BPTR01000001.1"/>
</dbReference>
<sequence>MAESEAFTLCKEERICSLKLLEQLFVHGESKSMSAYPLRVVYRQFDRAEGDMQVNFLISVPKKCFKRAVKRNRVKRQVREAYRKNKDIVWKEMEKKTDKKLAMAFIWLSDELAPSSLVEYKMKNLLHRIGESL</sequence>
<dbReference type="GO" id="GO:0000049">
    <property type="term" value="F:tRNA binding"/>
    <property type="evidence" value="ECO:0007669"/>
    <property type="project" value="UniProtKB-UniRule"/>
</dbReference>
<evidence type="ECO:0000313" key="11">
    <source>
        <dbReference type="Proteomes" id="UP000887043"/>
    </source>
</evidence>
<keyword evidence="4 7" id="KW-0255">Endonuclease</keyword>
<dbReference type="Pfam" id="PF00825">
    <property type="entry name" value="Ribonuclease_P"/>
    <property type="match status" value="1"/>
</dbReference>
<keyword evidence="10" id="KW-1185">Reference proteome</keyword>
<dbReference type="GeneID" id="72479158"/>
<comment type="catalytic activity">
    <reaction evidence="7">
        <text>Endonucleolytic cleavage of RNA, removing 5'-extranucleotides from tRNA precursor.</text>
        <dbReference type="EC" id="3.1.26.5"/>
    </reaction>
</comment>
<comment type="subunit">
    <text evidence="7">Consists of a catalytic RNA component (M1 or rnpB) and a protein subunit.</text>
</comment>
<reference evidence="8" key="2">
    <citation type="submission" date="2021-08" db="EMBL/GenBank/DDBJ databases">
        <title>Prevotella lacticifex sp. nov., isolated from rumen of cow.</title>
        <authorList>
            <person name="Shinkai T."/>
            <person name="Ikeyama N."/>
            <person name="Kumagai M."/>
            <person name="Ohmori H."/>
            <person name="Sakamoto M."/>
            <person name="Ohkuma M."/>
            <person name="Mitsumori M."/>
        </authorList>
    </citation>
    <scope>NUCLEOTIDE SEQUENCE</scope>
    <source>
        <strain evidence="8">DSM 11371</strain>
    </source>
</reference>
<keyword evidence="5 7" id="KW-0378">Hydrolase</keyword>
<dbReference type="PROSITE" id="PS00648">
    <property type="entry name" value="RIBONUCLEASE_P"/>
    <property type="match status" value="1"/>
</dbReference>
<dbReference type="GO" id="GO:0004526">
    <property type="term" value="F:ribonuclease P activity"/>
    <property type="evidence" value="ECO:0007669"/>
    <property type="project" value="UniProtKB-UniRule"/>
</dbReference>
<dbReference type="InterPro" id="IPR020539">
    <property type="entry name" value="RNase_P_CS"/>
</dbReference>